<gene>
    <name evidence="1" type="ORF">HLB09_07195</name>
</gene>
<dbReference type="AlphaFoldDB" id="A0A849BI76"/>
<evidence type="ECO:0000313" key="1">
    <source>
        <dbReference type="EMBL" id="NNH22880.1"/>
    </source>
</evidence>
<protein>
    <submittedName>
        <fullName evidence="1">DUF4192 domain-containing protein</fullName>
    </submittedName>
</protein>
<dbReference type="Pfam" id="PF13830">
    <property type="entry name" value="DUF4192"/>
    <property type="match status" value="1"/>
</dbReference>
<dbReference type="EMBL" id="JABEMA010000076">
    <property type="protein sequence ID" value="NNH22880.1"/>
    <property type="molecule type" value="Genomic_DNA"/>
</dbReference>
<dbReference type="InterPro" id="IPR025447">
    <property type="entry name" value="DUF4192"/>
</dbReference>
<evidence type="ECO:0000313" key="2">
    <source>
        <dbReference type="Proteomes" id="UP000555552"/>
    </source>
</evidence>
<proteinExistence type="predicted"/>
<dbReference type="Proteomes" id="UP000555552">
    <property type="component" value="Unassembled WGS sequence"/>
</dbReference>
<comment type="caution">
    <text evidence="1">The sequence shown here is derived from an EMBL/GenBank/DDBJ whole genome shotgun (WGS) entry which is preliminary data.</text>
</comment>
<sequence>MDVIRIDQAREVLAAVASTLGFQPTDALVLVGLRGPRNLIGPVVRIDLPALEDPSAVAHLVTLATTHTSTCILITYTPDDQRPAGRRAAATLTAALDEARHPVRAALWATPTAYGSTTCADPACCPPDGLPIGDLDATVIRATDVTKGRALVSSRADLIPAPASPTARRHAEAARAAWSTQHPATDPDNTLTALKVWTTAMTTPEDVDATTYGRLAAVLTHPAWRDLVITHAATDGTGIDHQTGTAHLDAVRAMIAAPGEPTQRPGQNLPAALDLLMRTAAHATGSPAAHAWAATALLAWYSGHGARAALAIDAAHKADPDNSLADLAAQILAAQIPPAWTHTP</sequence>
<dbReference type="RefSeq" id="WP_171202711.1">
    <property type="nucleotide sequence ID" value="NZ_BAAANP010000015.1"/>
</dbReference>
<reference evidence="1 2" key="1">
    <citation type="submission" date="2020-05" db="EMBL/GenBank/DDBJ databases">
        <title>MicrobeNet Type strains.</title>
        <authorList>
            <person name="Nicholson A.C."/>
        </authorList>
    </citation>
    <scope>NUCLEOTIDE SEQUENCE [LARGE SCALE GENOMIC DNA]</scope>
    <source>
        <strain evidence="1 2">JCM 14547</strain>
    </source>
</reference>
<name>A0A849BI76_9ACTN</name>
<keyword evidence="2" id="KW-1185">Reference proteome</keyword>
<organism evidence="1 2">
    <name type="scientific">Pseudokineococcus marinus</name>
    <dbReference type="NCBI Taxonomy" id="351215"/>
    <lineage>
        <taxon>Bacteria</taxon>
        <taxon>Bacillati</taxon>
        <taxon>Actinomycetota</taxon>
        <taxon>Actinomycetes</taxon>
        <taxon>Kineosporiales</taxon>
        <taxon>Kineosporiaceae</taxon>
        <taxon>Pseudokineococcus</taxon>
    </lineage>
</organism>
<accession>A0A849BI76</accession>